<feature type="signal peptide" evidence="7">
    <location>
        <begin position="1"/>
        <end position="31"/>
    </location>
</feature>
<keyword evidence="4" id="KW-0712">Selenocysteine</keyword>
<feature type="compositionally biased region" description="Basic and acidic residues" evidence="6">
    <location>
        <begin position="714"/>
        <end position="727"/>
    </location>
</feature>
<feature type="compositionally biased region" description="Basic and acidic residues" evidence="6">
    <location>
        <begin position="340"/>
        <end position="403"/>
    </location>
</feature>
<evidence type="ECO:0000256" key="4">
    <source>
        <dbReference type="ARBA" id="ARBA00022933"/>
    </source>
</evidence>
<evidence type="ECO:0000256" key="5">
    <source>
        <dbReference type="ARBA" id="ARBA00023180"/>
    </source>
</evidence>
<feature type="region of interest" description="Disordered" evidence="6">
    <location>
        <begin position="312"/>
        <end position="403"/>
    </location>
</feature>
<evidence type="ECO:0000256" key="3">
    <source>
        <dbReference type="ARBA" id="ARBA00022729"/>
    </source>
</evidence>
<comment type="caution">
    <text evidence="9">The sequence shown here is derived from an EMBL/GenBank/DDBJ whole genome shotgun (WGS) entry which is preliminary data.</text>
</comment>
<evidence type="ECO:0000256" key="6">
    <source>
        <dbReference type="SAM" id="MobiDB-lite"/>
    </source>
</evidence>
<dbReference type="OrthoDB" id="6134775at2759"/>
<feature type="compositionally biased region" description="Polar residues" evidence="6">
    <location>
        <begin position="314"/>
        <end position="339"/>
    </location>
</feature>
<keyword evidence="2" id="KW-0964">Secreted</keyword>
<dbReference type="InterPro" id="IPR007671">
    <property type="entry name" value="Selenoprotein-P_N"/>
</dbReference>
<dbReference type="PANTHER" id="PTHR10105">
    <property type="entry name" value="SELENOPROTEIN P"/>
    <property type="match status" value="1"/>
</dbReference>
<dbReference type="AlphaFoldDB" id="A0A8J2LX89"/>
<name>A0A8J2LX89_9BILA</name>
<evidence type="ECO:0000313" key="10">
    <source>
        <dbReference type="Proteomes" id="UP000746747"/>
    </source>
</evidence>
<evidence type="ECO:0000256" key="2">
    <source>
        <dbReference type="ARBA" id="ARBA00022525"/>
    </source>
</evidence>
<gene>
    <name evidence="9" type="ORF">CJOHNSTONI_LOCUS4976</name>
</gene>
<dbReference type="GO" id="GO:0008430">
    <property type="term" value="F:selenium binding"/>
    <property type="evidence" value="ECO:0007669"/>
    <property type="project" value="InterPro"/>
</dbReference>
<feature type="chain" id="PRO_5035248892" description="Selenoprotein P N-terminal domain-containing protein" evidence="7">
    <location>
        <begin position="32"/>
        <end position="727"/>
    </location>
</feature>
<dbReference type="GO" id="GO:0001887">
    <property type="term" value="P:selenium compound metabolic process"/>
    <property type="evidence" value="ECO:0007669"/>
    <property type="project" value="TreeGrafter"/>
</dbReference>
<evidence type="ECO:0000256" key="1">
    <source>
        <dbReference type="ARBA" id="ARBA00004613"/>
    </source>
</evidence>
<feature type="region of interest" description="Disordered" evidence="6">
    <location>
        <begin position="274"/>
        <end position="300"/>
    </location>
</feature>
<feature type="compositionally biased region" description="Low complexity" evidence="6">
    <location>
        <begin position="274"/>
        <end position="286"/>
    </location>
</feature>
<dbReference type="InterPro" id="IPR037941">
    <property type="entry name" value="SeP"/>
</dbReference>
<evidence type="ECO:0000259" key="8">
    <source>
        <dbReference type="Pfam" id="PF04592"/>
    </source>
</evidence>
<proteinExistence type="predicted"/>
<evidence type="ECO:0000256" key="7">
    <source>
        <dbReference type="SAM" id="SignalP"/>
    </source>
</evidence>
<organism evidence="9 10">
    <name type="scientific">Cercopithifilaria johnstoni</name>
    <dbReference type="NCBI Taxonomy" id="2874296"/>
    <lineage>
        <taxon>Eukaryota</taxon>
        <taxon>Metazoa</taxon>
        <taxon>Ecdysozoa</taxon>
        <taxon>Nematoda</taxon>
        <taxon>Chromadorea</taxon>
        <taxon>Rhabditida</taxon>
        <taxon>Spirurina</taxon>
        <taxon>Spiruromorpha</taxon>
        <taxon>Filarioidea</taxon>
        <taxon>Onchocercidae</taxon>
        <taxon>Cercopithifilaria</taxon>
    </lineage>
</organism>
<keyword evidence="3 7" id="KW-0732">Signal</keyword>
<feature type="region of interest" description="Disordered" evidence="6">
    <location>
        <begin position="706"/>
        <end position="727"/>
    </location>
</feature>
<protein>
    <recommendedName>
        <fullName evidence="8">Selenoprotein P N-terminal domain-containing protein</fullName>
    </recommendedName>
</protein>
<dbReference type="PANTHER" id="PTHR10105:SF2">
    <property type="entry name" value="AGAP003297-PA"/>
    <property type="match status" value="1"/>
</dbReference>
<evidence type="ECO:0000313" key="9">
    <source>
        <dbReference type="EMBL" id="CAG9534882.1"/>
    </source>
</evidence>
<dbReference type="GO" id="GO:0005576">
    <property type="term" value="C:extracellular region"/>
    <property type="evidence" value="ECO:0007669"/>
    <property type="project" value="UniProtKB-SubCell"/>
</dbReference>
<dbReference type="EMBL" id="CAKAEH010001337">
    <property type="protein sequence ID" value="CAG9534882.1"/>
    <property type="molecule type" value="Genomic_DNA"/>
</dbReference>
<keyword evidence="10" id="KW-1185">Reference proteome</keyword>
<sequence>MQKMCCSNVVSFDILLLLVSILIFAKPVVKSVPILCNHTKLWKLGGRNIVTDSKGFVLLVVLMPLQCEHCRKQLMKFQTVMETVPEIRIVVVAPLDEDPRLIERYREEFSRVAIGMESLNERIWNTLSGVAHDHFIYDRCGRLASIIRHPQSDTSKFEHTLWALKLAINYAQCGWCQYDPPDLPAPQKPIVTSYASSTYIGKTKRPRIKAVVQPQNSRTYTVNSDRRFDISMRTDMVAPVRNGHIRTSDDYVSPPLNVTPSPTTIENNQKMVVTSSKSQQQQQVSVHKQEPAQQQMQQKHLKFENVQRRVITRPDNNISTASNWRASSEWTLSRTFPSRTDQDGSQQREHQRKNELQHQQEQNRRKQKQEYKTLEKLHVRQEQQRVKQKEQERIRKQKQEQRRIQEQRPLLEMQRQHEEQQHQEQQGFQKQKLERIDEQLKLQEQKTELHTDVSGKEHERRLDSWRQLKAPQHQQNIQDSAITIFDSIDPVKKTSSLYDVGDEEGDYDYSQAVSETTVAPTDETQIMGTKRPFLFEHQVPCAAFTDEICIEQKKRIGADKMSKCCNKGIYLTDLCVPRRCTNATIELCCMQKFLQSKYRCCLNDSKAINSPGDTFSRCCFHKFVQKDDKCCPAHRAKFHWLTAHEICLPNVRVDLSSLRFSIHVAKNAGMNNNNQELNDVIIIDLNEDKSWDHSCEQGAKVLQFPYLPNDEDNSAEKEIYDNSEESK</sequence>
<dbReference type="Pfam" id="PF04592">
    <property type="entry name" value="SelP_N"/>
    <property type="match status" value="1"/>
</dbReference>
<keyword evidence="5" id="KW-0325">Glycoprotein</keyword>
<accession>A0A8J2LX89</accession>
<reference evidence="9" key="1">
    <citation type="submission" date="2021-09" db="EMBL/GenBank/DDBJ databases">
        <authorList>
            <consortium name="Pathogen Informatics"/>
        </authorList>
    </citation>
    <scope>NUCLEOTIDE SEQUENCE</scope>
</reference>
<comment type="subcellular location">
    <subcellularLocation>
        <location evidence="1">Secreted</location>
    </subcellularLocation>
</comment>
<dbReference type="Proteomes" id="UP000746747">
    <property type="component" value="Unassembled WGS sequence"/>
</dbReference>
<feature type="domain" description="Selenoprotein P N-terminal" evidence="8">
    <location>
        <begin position="35"/>
        <end position="179"/>
    </location>
</feature>